<evidence type="ECO:0000256" key="12">
    <source>
        <dbReference type="SAM" id="MobiDB-lite"/>
    </source>
</evidence>
<feature type="region of interest" description="Disordered" evidence="12">
    <location>
        <begin position="55"/>
        <end position="75"/>
    </location>
</feature>
<evidence type="ECO:0000313" key="15">
    <source>
        <dbReference type="EnsemblMetazoa" id="XP_038070108.1"/>
    </source>
</evidence>
<dbReference type="Proteomes" id="UP000887568">
    <property type="component" value="Unplaced"/>
</dbReference>
<dbReference type="PANTHER" id="PTHR19300:SF38">
    <property type="entry name" value="BETA-1,4-GALACTOSYLTRANSFERASE"/>
    <property type="match status" value="1"/>
</dbReference>
<evidence type="ECO:0000256" key="2">
    <source>
        <dbReference type="ARBA" id="ARBA00004922"/>
    </source>
</evidence>
<dbReference type="Gene3D" id="3.90.550.10">
    <property type="entry name" value="Spore Coat Polysaccharide Biosynthesis Protein SpsA, Chain A"/>
    <property type="match status" value="1"/>
</dbReference>
<accession>A0A914B2G5</accession>
<evidence type="ECO:0000256" key="6">
    <source>
        <dbReference type="ARBA" id="ARBA00022692"/>
    </source>
</evidence>
<keyword evidence="4 11" id="KW-0328">Glycosyltransferase</keyword>
<feature type="compositionally biased region" description="Polar residues" evidence="12">
    <location>
        <begin position="64"/>
        <end position="75"/>
    </location>
</feature>
<evidence type="ECO:0000256" key="4">
    <source>
        <dbReference type="ARBA" id="ARBA00022676"/>
    </source>
</evidence>
<evidence type="ECO:0000256" key="3">
    <source>
        <dbReference type="ARBA" id="ARBA00005735"/>
    </source>
</evidence>
<evidence type="ECO:0000259" key="14">
    <source>
        <dbReference type="Pfam" id="PF13733"/>
    </source>
</evidence>
<dbReference type="PANTHER" id="PTHR19300">
    <property type="entry name" value="BETA-1,4-GALACTOSYLTRANSFERASE"/>
    <property type="match status" value="1"/>
</dbReference>
<keyword evidence="16" id="KW-1185">Reference proteome</keyword>
<comment type="pathway">
    <text evidence="2 11">Protein modification; protein glycosylation.</text>
</comment>
<comment type="similarity">
    <text evidence="3 11">Belongs to the glycosyltransferase 7 family.</text>
</comment>
<keyword evidence="7 11" id="KW-0735">Signal-anchor</keyword>
<dbReference type="OrthoDB" id="10016069at2759"/>
<dbReference type="GeneID" id="119739300"/>
<keyword evidence="8 11" id="KW-1133">Transmembrane helix</keyword>
<evidence type="ECO:0000256" key="10">
    <source>
        <dbReference type="ARBA" id="ARBA00023180"/>
    </source>
</evidence>
<proteinExistence type="inferred from homology"/>
<feature type="domain" description="Galactosyltransferase N-terminal" evidence="14">
    <location>
        <begin position="170"/>
        <end position="279"/>
    </location>
</feature>
<evidence type="ECO:0000256" key="7">
    <source>
        <dbReference type="ARBA" id="ARBA00022968"/>
    </source>
</evidence>
<keyword evidence="10 11" id="KW-0325">Glycoprotein</keyword>
<name>A0A914B2G5_PATMI</name>
<evidence type="ECO:0000256" key="9">
    <source>
        <dbReference type="ARBA" id="ARBA00023136"/>
    </source>
</evidence>
<feature type="domain" description="Galactosyltransferase C-terminal" evidence="13">
    <location>
        <begin position="284"/>
        <end position="361"/>
    </location>
</feature>
<feature type="transmembrane region" description="Helical" evidence="11">
    <location>
        <begin position="12"/>
        <end position="32"/>
    </location>
</feature>
<evidence type="ECO:0000259" key="13">
    <source>
        <dbReference type="Pfam" id="PF02709"/>
    </source>
</evidence>
<keyword evidence="5 11" id="KW-0808">Transferase</keyword>
<evidence type="ECO:0000256" key="5">
    <source>
        <dbReference type="ARBA" id="ARBA00022679"/>
    </source>
</evidence>
<dbReference type="InterPro" id="IPR027791">
    <property type="entry name" value="Galactosyl_T_C"/>
</dbReference>
<dbReference type="OMA" id="IPMHELE"/>
<organism evidence="15 16">
    <name type="scientific">Patiria miniata</name>
    <name type="common">Bat star</name>
    <name type="synonym">Asterina miniata</name>
    <dbReference type="NCBI Taxonomy" id="46514"/>
    <lineage>
        <taxon>Eukaryota</taxon>
        <taxon>Metazoa</taxon>
        <taxon>Echinodermata</taxon>
        <taxon>Eleutherozoa</taxon>
        <taxon>Asterozoa</taxon>
        <taxon>Asteroidea</taxon>
        <taxon>Valvatacea</taxon>
        <taxon>Valvatida</taxon>
        <taxon>Asterinidae</taxon>
        <taxon>Patiria</taxon>
    </lineage>
</organism>
<dbReference type="PRINTS" id="PR02050">
    <property type="entry name" value="B14GALTRFASE"/>
</dbReference>
<dbReference type="InterPro" id="IPR029044">
    <property type="entry name" value="Nucleotide-diphossugar_trans"/>
</dbReference>
<dbReference type="Pfam" id="PF13733">
    <property type="entry name" value="Glyco_transf_7N"/>
    <property type="match status" value="1"/>
</dbReference>
<evidence type="ECO:0000256" key="8">
    <source>
        <dbReference type="ARBA" id="ARBA00022989"/>
    </source>
</evidence>
<dbReference type="SUPFAM" id="SSF53448">
    <property type="entry name" value="Nucleotide-diphospho-sugar transferases"/>
    <property type="match status" value="1"/>
</dbReference>
<reference evidence="15" key="1">
    <citation type="submission" date="2022-11" db="UniProtKB">
        <authorList>
            <consortium name="EnsemblMetazoa"/>
        </authorList>
    </citation>
    <scope>IDENTIFICATION</scope>
</reference>
<dbReference type="RefSeq" id="XP_038070108.1">
    <property type="nucleotide sequence ID" value="XM_038214180.1"/>
</dbReference>
<protein>
    <recommendedName>
        <fullName evidence="11">Beta-1,4-galactosyltransferase</fullName>
        <ecNumber evidence="11">2.4.1.-</ecNumber>
    </recommendedName>
</protein>
<dbReference type="EC" id="2.4.1.-" evidence="11"/>
<keyword evidence="6 11" id="KW-0812">Transmembrane</keyword>
<dbReference type="AlphaFoldDB" id="A0A914B2G5"/>
<dbReference type="InterPro" id="IPR003859">
    <property type="entry name" value="Galactosyl_T"/>
</dbReference>
<sequence>MMFSRRGIFRNLRYLLIFVAALSVTALLFTVGDIRNVFGRKSDYRSLGFHINGEPSIGAKHHGNNNSDSRQPSRMRTQIAVDVHELGLNQPLTKCLALKDIPHLVNDRPMNLTAGIPMHELERTIFPDHPERIRDVVSRGNRELLSLLYTAANSPQINGSLIMEGLASLQVRSGDYHYLPGGHWRPASCVPTWKVAIVVPYRNRTVQLSIFLRYMIPFLQKQQLEFAIYIVNQESDISFNRGMLLNVGFLEALNFSHWDCFVFHDVDHLPQSEFNPYGCVDLPRHFIGGADNRNYKVPYSTSFGGVNGFTTPQFWQINGFPNVYWGWCCEDDDLEVRVRTARLKKTRYAGTVGYYKAIRIHHDKIKKGLGELEKTNRVFLKTLRSRLKTDGLNNLKYDTPHLELHALYTNISVNIKHS</sequence>
<dbReference type="Pfam" id="PF02709">
    <property type="entry name" value="Glyco_transf_7C"/>
    <property type="match status" value="1"/>
</dbReference>
<dbReference type="GO" id="GO:0008489">
    <property type="term" value="F:UDP-galactose:glucosylceramide beta-1,4-galactosyltransferase activity"/>
    <property type="evidence" value="ECO:0007669"/>
    <property type="project" value="TreeGrafter"/>
</dbReference>
<dbReference type="GO" id="GO:0016020">
    <property type="term" value="C:membrane"/>
    <property type="evidence" value="ECO:0007669"/>
    <property type="project" value="UniProtKB-SubCell"/>
</dbReference>
<keyword evidence="9 11" id="KW-0472">Membrane</keyword>
<dbReference type="GO" id="GO:0005794">
    <property type="term" value="C:Golgi apparatus"/>
    <property type="evidence" value="ECO:0007669"/>
    <property type="project" value="TreeGrafter"/>
</dbReference>
<comment type="subcellular location">
    <subcellularLocation>
        <location evidence="1">Membrane</location>
        <topology evidence="1">Single-pass type II membrane protein</topology>
    </subcellularLocation>
</comment>
<dbReference type="EnsemblMetazoa" id="XM_038214180.1">
    <property type="protein sequence ID" value="XP_038070108.1"/>
    <property type="gene ID" value="LOC119739300"/>
</dbReference>
<dbReference type="CDD" id="cd00899">
    <property type="entry name" value="b4GalT"/>
    <property type="match status" value="1"/>
</dbReference>
<comment type="function">
    <text evidence="11">Catalyses the transfer of galactose onto proteins or lipids.</text>
</comment>
<evidence type="ECO:0000256" key="11">
    <source>
        <dbReference type="RuleBase" id="RU368121"/>
    </source>
</evidence>
<evidence type="ECO:0000313" key="16">
    <source>
        <dbReference type="Proteomes" id="UP000887568"/>
    </source>
</evidence>
<evidence type="ECO:0000256" key="1">
    <source>
        <dbReference type="ARBA" id="ARBA00004606"/>
    </source>
</evidence>
<dbReference type="InterPro" id="IPR027995">
    <property type="entry name" value="Galactosyl_T_N"/>
</dbReference>
<dbReference type="GO" id="GO:0005975">
    <property type="term" value="P:carbohydrate metabolic process"/>
    <property type="evidence" value="ECO:0007669"/>
    <property type="project" value="InterPro"/>
</dbReference>